<keyword evidence="7" id="KW-1185">Reference proteome</keyword>
<dbReference type="PANTHER" id="PTHR30537">
    <property type="entry name" value="HTH-TYPE TRANSCRIPTIONAL REGULATOR"/>
    <property type="match status" value="1"/>
</dbReference>
<evidence type="ECO:0000259" key="5">
    <source>
        <dbReference type="PROSITE" id="PS50931"/>
    </source>
</evidence>
<keyword evidence="4" id="KW-0804">Transcription</keyword>
<feature type="domain" description="HTH lysR-type" evidence="5">
    <location>
        <begin position="11"/>
        <end position="68"/>
    </location>
</feature>
<evidence type="ECO:0000313" key="6">
    <source>
        <dbReference type="EMBL" id="EAP78304.1"/>
    </source>
</evidence>
<dbReference type="Gene3D" id="3.40.190.10">
    <property type="entry name" value="Periplasmic binding protein-like II"/>
    <property type="match status" value="2"/>
</dbReference>
<dbReference type="OrthoDB" id="9813056at2"/>
<keyword evidence="2" id="KW-0805">Transcription regulation</keyword>
<evidence type="ECO:0000256" key="4">
    <source>
        <dbReference type="ARBA" id="ARBA00023163"/>
    </source>
</evidence>
<dbReference type="EMBL" id="AALY01000001">
    <property type="protein sequence ID" value="EAP78304.1"/>
    <property type="molecule type" value="Genomic_DNA"/>
</dbReference>
<dbReference type="PRINTS" id="PR00039">
    <property type="entry name" value="HTHLYSR"/>
</dbReference>
<reference evidence="6 7" key="1">
    <citation type="submission" date="2005-12" db="EMBL/GenBank/DDBJ databases">
        <authorList>
            <person name="Moran M.A."/>
            <person name="Ferriera S."/>
            <person name="Johnson J."/>
            <person name="Kravitz S."/>
            <person name="Halpern A."/>
            <person name="Remington K."/>
            <person name="Beeson K."/>
            <person name="Tran B."/>
            <person name="Rogers Y.-H."/>
            <person name="Friedman R."/>
            <person name="Venter J.C."/>
        </authorList>
    </citation>
    <scope>NUCLEOTIDE SEQUENCE [LARGE SCALE GENOMIC DNA]</scope>
    <source>
        <strain evidence="7">ATCC BAA-591 / DSM 15170 / ISM</strain>
    </source>
</reference>
<accession>A3SLS3</accession>
<protein>
    <submittedName>
        <fullName evidence="6">Transcriptional regulator, LysR family protein</fullName>
    </submittedName>
</protein>
<organism evidence="6 7">
    <name type="scientific">Roseovarius nubinhibens (strain ATCC BAA-591 / DSM 15170 / ISM)</name>
    <dbReference type="NCBI Taxonomy" id="89187"/>
    <lineage>
        <taxon>Bacteria</taxon>
        <taxon>Pseudomonadati</taxon>
        <taxon>Pseudomonadota</taxon>
        <taxon>Alphaproteobacteria</taxon>
        <taxon>Rhodobacterales</taxon>
        <taxon>Roseobacteraceae</taxon>
        <taxon>Roseovarius</taxon>
    </lineage>
</organism>
<dbReference type="HOGENOM" id="CLU_039613_37_0_5"/>
<proteinExistence type="inferred from homology"/>
<evidence type="ECO:0000256" key="3">
    <source>
        <dbReference type="ARBA" id="ARBA00023125"/>
    </source>
</evidence>
<dbReference type="GO" id="GO:0003700">
    <property type="term" value="F:DNA-binding transcription factor activity"/>
    <property type="evidence" value="ECO:0007669"/>
    <property type="project" value="InterPro"/>
</dbReference>
<dbReference type="Gene3D" id="1.10.10.10">
    <property type="entry name" value="Winged helix-like DNA-binding domain superfamily/Winged helix DNA-binding domain"/>
    <property type="match status" value="1"/>
</dbReference>
<dbReference type="Proteomes" id="UP000005954">
    <property type="component" value="Unassembled WGS sequence"/>
</dbReference>
<keyword evidence="3" id="KW-0238">DNA-binding</keyword>
<evidence type="ECO:0000313" key="7">
    <source>
        <dbReference type="Proteomes" id="UP000005954"/>
    </source>
</evidence>
<dbReference type="PANTHER" id="PTHR30537:SF74">
    <property type="entry name" value="HTH-TYPE TRANSCRIPTIONAL REGULATOR TRPI"/>
    <property type="match status" value="1"/>
</dbReference>
<dbReference type="InterPro" id="IPR000847">
    <property type="entry name" value="LysR_HTH_N"/>
</dbReference>
<dbReference type="SUPFAM" id="SSF46785">
    <property type="entry name" value="Winged helix' DNA-binding domain"/>
    <property type="match status" value="1"/>
</dbReference>
<dbReference type="RefSeq" id="WP_009813704.1">
    <property type="nucleotide sequence ID" value="NZ_CH724156.1"/>
</dbReference>
<dbReference type="InterPro" id="IPR036390">
    <property type="entry name" value="WH_DNA-bd_sf"/>
</dbReference>
<dbReference type="Pfam" id="PF03466">
    <property type="entry name" value="LysR_substrate"/>
    <property type="match status" value="1"/>
</dbReference>
<sequence length="297" mass="30913">MSVSPPRPKGPPLNALRAFEAAARLGGFALAAEELSVTPGAVSQHIRALEDWAGVALFERRAQGVRLTPEGAALAPRFARAFDAMGEAVRELQGLRPEPVISIAALPSVAQLWLLPRMAALRAAVPGVRLSVTALETPPNLRRELFDLSLFIGAVSDDPQEAARQEVLARDSLVPVAAPVLAEGIGGAADLARATRLHDASWEGDWAGWAEAAGVALPEAGAGPRYSLYALAAEEARHGAGVLLGHRVLIAGMLARDELVTLGLPEVASDAALILGHAGGPKRADLTRLIAALRAAV</sequence>
<dbReference type="eggNOG" id="COG0583">
    <property type="taxonomic scope" value="Bacteria"/>
</dbReference>
<evidence type="ECO:0000256" key="2">
    <source>
        <dbReference type="ARBA" id="ARBA00023015"/>
    </source>
</evidence>
<dbReference type="InterPro" id="IPR036388">
    <property type="entry name" value="WH-like_DNA-bd_sf"/>
</dbReference>
<dbReference type="AlphaFoldDB" id="A3SLS3"/>
<comment type="similarity">
    <text evidence="1">Belongs to the LysR transcriptional regulatory family.</text>
</comment>
<evidence type="ECO:0000256" key="1">
    <source>
        <dbReference type="ARBA" id="ARBA00009437"/>
    </source>
</evidence>
<comment type="caution">
    <text evidence="6">The sequence shown here is derived from an EMBL/GenBank/DDBJ whole genome shotgun (WGS) entry which is preliminary data.</text>
</comment>
<dbReference type="GO" id="GO:0006351">
    <property type="term" value="P:DNA-templated transcription"/>
    <property type="evidence" value="ECO:0007669"/>
    <property type="project" value="TreeGrafter"/>
</dbReference>
<dbReference type="InterPro" id="IPR005119">
    <property type="entry name" value="LysR_subst-bd"/>
</dbReference>
<dbReference type="PROSITE" id="PS50931">
    <property type="entry name" value="HTH_LYSR"/>
    <property type="match status" value="1"/>
</dbReference>
<dbReference type="InterPro" id="IPR058163">
    <property type="entry name" value="LysR-type_TF_proteobact-type"/>
</dbReference>
<dbReference type="STRING" id="89187.ISM_08405"/>
<name>A3SLS3_ROSNI</name>
<dbReference type="SUPFAM" id="SSF53850">
    <property type="entry name" value="Periplasmic binding protein-like II"/>
    <property type="match status" value="1"/>
</dbReference>
<dbReference type="GO" id="GO:0043565">
    <property type="term" value="F:sequence-specific DNA binding"/>
    <property type="evidence" value="ECO:0007669"/>
    <property type="project" value="TreeGrafter"/>
</dbReference>
<dbReference type="Pfam" id="PF00126">
    <property type="entry name" value="HTH_1"/>
    <property type="match status" value="1"/>
</dbReference>
<dbReference type="FunFam" id="1.10.10.10:FF:000038">
    <property type="entry name" value="Glycine cleavage system transcriptional activator"/>
    <property type="match status" value="1"/>
</dbReference>
<gene>
    <name evidence="6" type="ORF">ISM_08405</name>
</gene>